<evidence type="ECO:0000256" key="10">
    <source>
        <dbReference type="ARBA" id="ARBA00056052"/>
    </source>
</evidence>
<evidence type="ECO:0000313" key="17">
    <source>
        <dbReference type="EMBL" id="KAK1329191.1"/>
    </source>
</evidence>
<evidence type="ECO:0000256" key="1">
    <source>
        <dbReference type="ARBA" id="ARBA00004498"/>
    </source>
</evidence>
<dbReference type="InterPro" id="IPR050691">
    <property type="entry name" value="Hyaluronan_bind_Proteoglycan"/>
</dbReference>
<dbReference type="InterPro" id="IPR036179">
    <property type="entry name" value="Ig-like_dom_sf"/>
</dbReference>
<dbReference type="GO" id="GO:0005615">
    <property type="term" value="C:extracellular space"/>
    <property type="evidence" value="ECO:0007669"/>
    <property type="project" value="TreeGrafter"/>
</dbReference>
<dbReference type="GO" id="GO:0007155">
    <property type="term" value="P:cell adhesion"/>
    <property type="evidence" value="ECO:0007669"/>
    <property type="project" value="InterPro"/>
</dbReference>
<dbReference type="InterPro" id="IPR016186">
    <property type="entry name" value="C-type_lectin-like/link_sf"/>
</dbReference>
<feature type="disulfide bond" evidence="13">
    <location>
        <begin position="300"/>
        <end position="321"/>
    </location>
</feature>
<dbReference type="GO" id="GO:0010001">
    <property type="term" value="P:glial cell differentiation"/>
    <property type="evidence" value="ECO:0007669"/>
    <property type="project" value="TreeGrafter"/>
</dbReference>
<gene>
    <name evidence="17" type="ORF">QTO34_011371</name>
</gene>
<dbReference type="AlphaFoldDB" id="A0AA40LDA4"/>
<evidence type="ECO:0000256" key="2">
    <source>
        <dbReference type="ARBA" id="ARBA00022525"/>
    </source>
</evidence>
<dbReference type="InterPro" id="IPR003599">
    <property type="entry name" value="Ig_sub"/>
</dbReference>
<feature type="disulfide bond" evidence="13">
    <location>
        <begin position="522"/>
        <end position="543"/>
    </location>
</feature>
<dbReference type="PROSITE" id="PS50835">
    <property type="entry name" value="IG_LIKE"/>
    <property type="match status" value="1"/>
</dbReference>
<keyword evidence="18" id="KW-1185">Reference proteome</keyword>
<evidence type="ECO:0000256" key="8">
    <source>
        <dbReference type="ARBA" id="ARBA00023319"/>
    </source>
</evidence>
<keyword evidence="5" id="KW-0677">Repeat</keyword>
<evidence type="ECO:0000256" key="12">
    <source>
        <dbReference type="ARBA" id="ARBA00082810"/>
    </source>
</evidence>
<evidence type="ECO:0000256" key="6">
    <source>
        <dbReference type="ARBA" id="ARBA00023157"/>
    </source>
</evidence>
<organism evidence="17 18">
    <name type="scientific">Cnephaeus nilssonii</name>
    <name type="common">Northern bat</name>
    <name type="synonym">Eptesicus nilssonii</name>
    <dbReference type="NCBI Taxonomy" id="3371016"/>
    <lineage>
        <taxon>Eukaryota</taxon>
        <taxon>Metazoa</taxon>
        <taxon>Chordata</taxon>
        <taxon>Craniata</taxon>
        <taxon>Vertebrata</taxon>
        <taxon>Euteleostomi</taxon>
        <taxon>Mammalia</taxon>
        <taxon>Eutheria</taxon>
        <taxon>Laurasiatheria</taxon>
        <taxon>Chiroptera</taxon>
        <taxon>Yangochiroptera</taxon>
        <taxon>Vespertilionidae</taxon>
        <taxon>Cnephaeus</taxon>
    </lineage>
</organism>
<dbReference type="InterPro" id="IPR000538">
    <property type="entry name" value="Link_dom"/>
</dbReference>
<dbReference type="InterPro" id="IPR013783">
    <property type="entry name" value="Ig-like_fold"/>
</dbReference>
<dbReference type="PANTHER" id="PTHR22804:SF8">
    <property type="entry name" value="HYALURONAN AND PROTEOGLYCAN LINK PROTEIN 2"/>
    <property type="match status" value="1"/>
</dbReference>
<evidence type="ECO:0000256" key="7">
    <source>
        <dbReference type="ARBA" id="ARBA00023290"/>
    </source>
</evidence>
<dbReference type="Proteomes" id="UP001177744">
    <property type="component" value="Unassembled WGS sequence"/>
</dbReference>
<evidence type="ECO:0000256" key="4">
    <source>
        <dbReference type="ARBA" id="ARBA00022729"/>
    </source>
</evidence>
<feature type="domain" description="Link" evidence="16">
    <location>
        <begin position="254"/>
        <end position="348"/>
    </location>
</feature>
<dbReference type="SMART" id="SM00406">
    <property type="entry name" value="IGv"/>
    <property type="match status" value="1"/>
</dbReference>
<dbReference type="InterPro" id="IPR013106">
    <property type="entry name" value="Ig_V-set"/>
</dbReference>
<dbReference type="PROSITE" id="PS50963">
    <property type="entry name" value="LINK_2"/>
    <property type="match status" value="2"/>
</dbReference>
<evidence type="ECO:0000313" key="18">
    <source>
        <dbReference type="Proteomes" id="UP001177744"/>
    </source>
</evidence>
<evidence type="ECO:0000256" key="9">
    <source>
        <dbReference type="ARBA" id="ARBA00038272"/>
    </source>
</evidence>
<dbReference type="GO" id="GO:0007417">
    <property type="term" value="P:central nervous system development"/>
    <property type="evidence" value="ECO:0007669"/>
    <property type="project" value="TreeGrafter"/>
</dbReference>
<keyword evidence="8" id="KW-0393">Immunoglobulin domain</keyword>
<evidence type="ECO:0000256" key="3">
    <source>
        <dbReference type="ARBA" id="ARBA00022530"/>
    </source>
</evidence>
<dbReference type="PRINTS" id="PR01265">
    <property type="entry name" value="LINKMODULE"/>
</dbReference>
<evidence type="ECO:0000259" key="15">
    <source>
        <dbReference type="PROSITE" id="PS50835"/>
    </source>
</evidence>
<dbReference type="CDD" id="cd03519">
    <property type="entry name" value="Link_domain_HAPLN_module_2"/>
    <property type="match status" value="1"/>
</dbReference>
<keyword evidence="6 13" id="KW-1015">Disulfide bond</keyword>
<keyword evidence="7" id="KW-0373">Hyaluronic acid</keyword>
<dbReference type="SUPFAM" id="SSF56436">
    <property type="entry name" value="C-type lectin-like"/>
    <property type="match status" value="2"/>
</dbReference>
<feature type="compositionally biased region" description="Basic and acidic residues" evidence="14">
    <location>
        <begin position="366"/>
        <end position="375"/>
    </location>
</feature>
<feature type="domain" description="Link" evidence="16">
    <location>
        <begin position="477"/>
        <end position="570"/>
    </location>
</feature>
<feature type="region of interest" description="Disordered" evidence="14">
    <location>
        <begin position="1"/>
        <end position="82"/>
    </location>
</feature>
<dbReference type="FunFam" id="3.10.100.10:FF:000001">
    <property type="entry name" value="Hyaluronan proteoglycan link protein 1"/>
    <property type="match status" value="1"/>
</dbReference>
<protein>
    <recommendedName>
        <fullName evidence="11">Hyaluronan and proteoglycan link protein 2</fullName>
    </recommendedName>
    <alternativeName>
        <fullName evidence="12">Brain link protein 1</fullName>
    </alternativeName>
</protein>
<evidence type="ECO:0000256" key="5">
    <source>
        <dbReference type="ARBA" id="ARBA00022737"/>
    </source>
</evidence>
<dbReference type="GO" id="GO:0045202">
    <property type="term" value="C:synapse"/>
    <property type="evidence" value="ECO:0007669"/>
    <property type="project" value="TreeGrafter"/>
</dbReference>
<evidence type="ECO:0000259" key="16">
    <source>
        <dbReference type="PROSITE" id="PS50963"/>
    </source>
</evidence>
<dbReference type="GO" id="GO:0002052">
    <property type="term" value="P:positive regulation of neuroblast proliferation"/>
    <property type="evidence" value="ECO:0007669"/>
    <property type="project" value="TreeGrafter"/>
</dbReference>
<comment type="subcellular location">
    <subcellularLocation>
        <location evidence="1">Secreted</location>
        <location evidence="1">Extracellular space</location>
        <location evidence="1">Extracellular matrix</location>
    </subcellularLocation>
</comment>
<accession>A0AA40LDA4</accession>
<dbReference type="PROSITE" id="PS01241">
    <property type="entry name" value="LINK_1"/>
    <property type="match status" value="2"/>
</dbReference>
<dbReference type="InterPro" id="IPR007110">
    <property type="entry name" value="Ig-like_dom"/>
</dbReference>
<dbReference type="Gene3D" id="2.60.40.10">
    <property type="entry name" value="Immunoglobulins"/>
    <property type="match status" value="1"/>
</dbReference>
<name>A0AA40LDA4_CNENI</name>
<feature type="compositionally biased region" description="Basic and acidic residues" evidence="14">
    <location>
        <begin position="390"/>
        <end position="408"/>
    </location>
</feature>
<feature type="region of interest" description="Disordered" evidence="14">
    <location>
        <begin position="388"/>
        <end position="453"/>
    </location>
</feature>
<dbReference type="GO" id="GO:0001501">
    <property type="term" value="P:skeletal system development"/>
    <property type="evidence" value="ECO:0007669"/>
    <property type="project" value="TreeGrafter"/>
</dbReference>
<feature type="domain" description="Ig-like" evidence="15">
    <location>
        <begin position="140"/>
        <end position="248"/>
    </location>
</feature>
<evidence type="ECO:0000256" key="14">
    <source>
        <dbReference type="SAM" id="MobiDB-lite"/>
    </source>
</evidence>
<dbReference type="FunFam" id="3.10.100.10:FF:000002">
    <property type="entry name" value="Hyaluronan proteoglycan link protein 1"/>
    <property type="match status" value="1"/>
</dbReference>
<dbReference type="Pfam" id="PF00193">
    <property type="entry name" value="Xlink"/>
    <property type="match status" value="2"/>
</dbReference>
<reference evidence="17" key="1">
    <citation type="submission" date="2023-06" db="EMBL/GenBank/DDBJ databases">
        <title>Reference genome for the Northern bat (Eptesicus nilssonii), a most northern bat species.</title>
        <authorList>
            <person name="Laine V.N."/>
            <person name="Pulliainen A.T."/>
            <person name="Lilley T.M."/>
        </authorList>
    </citation>
    <scope>NUCLEOTIDE SEQUENCE</scope>
    <source>
        <strain evidence="17">BLF_Eptnil</strain>
        <tissue evidence="17">Kidney</tissue>
    </source>
</reference>
<dbReference type="SUPFAM" id="SSF48726">
    <property type="entry name" value="Immunoglobulin"/>
    <property type="match status" value="1"/>
</dbReference>
<comment type="caution">
    <text evidence="17">The sequence shown here is derived from an EMBL/GenBank/DDBJ whole genome shotgun (WGS) entry which is preliminary data.</text>
</comment>
<comment type="similarity">
    <text evidence="9">Belongs to the HAPLN family.</text>
</comment>
<evidence type="ECO:0000256" key="11">
    <source>
        <dbReference type="ARBA" id="ARBA00069065"/>
    </source>
</evidence>
<keyword evidence="3" id="KW-0272">Extracellular matrix</keyword>
<keyword evidence="4" id="KW-0732">Signal</keyword>
<dbReference type="EMBL" id="JAULJE010000022">
    <property type="protein sequence ID" value="KAK1329191.1"/>
    <property type="molecule type" value="Genomic_DNA"/>
</dbReference>
<dbReference type="GO" id="GO:0005540">
    <property type="term" value="F:hyaluronic acid binding"/>
    <property type="evidence" value="ECO:0007669"/>
    <property type="project" value="UniProtKB-KW"/>
</dbReference>
<dbReference type="GO" id="GO:0072534">
    <property type="term" value="C:perineuronal net"/>
    <property type="evidence" value="ECO:0007669"/>
    <property type="project" value="TreeGrafter"/>
</dbReference>
<feature type="compositionally biased region" description="Pro residues" evidence="14">
    <location>
        <begin position="45"/>
        <end position="56"/>
    </location>
</feature>
<dbReference type="Gene3D" id="3.10.100.10">
    <property type="entry name" value="Mannose-Binding Protein A, subunit A"/>
    <property type="match status" value="2"/>
</dbReference>
<dbReference type="InterPro" id="IPR016187">
    <property type="entry name" value="CTDL_fold"/>
</dbReference>
<comment type="caution">
    <text evidence="13">Lacks conserved residue(s) required for the propagation of feature annotation.</text>
</comment>
<feature type="region of interest" description="Disordered" evidence="14">
    <location>
        <begin position="352"/>
        <end position="375"/>
    </location>
</feature>
<dbReference type="FunFam" id="2.60.40.10:FF:000846">
    <property type="entry name" value="Hyaluronan and proteoglycan link protein 2"/>
    <property type="match status" value="1"/>
</dbReference>
<dbReference type="Pfam" id="PF07686">
    <property type="entry name" value="V-set"/>
    <property type="match status" value="1"/>
</dbReference>
<evidence type="ECO:0000256" key="13">
    <source>
        <dbReference type="PROSITE-ProRule" id="PRU00323"/>
    </source>
</evidence>
<dbReference type="SMART" id="SM00445">
    <property type="entry name" value="LINK"/>
    <property type="match status" value="2"/>
</dbReference>
<keyword evidence="2" id="KW-0964">Secreted</keyword>
<comment type="function">
    <text evidence="10">Mediates a firm binding of versican V2 to hyaluronic acid. May play a pivotal role in the formation of the hyaluronan-associated matrix in the central nervous system (CNS) which facilitates neuronal conduction and general structural stabilization. Binds to hyaluronic acid.</text>
</comment>
<dbReference type="CDD" id="cd03518">
    <property type="entry name" value="Link_domain_HAPLN_module_1"/>
    <property type="match status" value="1"/>
</dbReference>
<dbReference type="SMART" id="SM00409">
    <property type="entry name" value="IG"/>
    <property type="match status" value="1"/>
</dbReference>
<dbReference type="PANTHER" id="PTHR22804">
    <property type="entry name" value="AGGRECAN/VERSICAN PROTEOGLYCAN"/>
    <property type="match status" value="1"/>
</dbReference>
<sequence>MYLGFRRIPPQDGGAQSPQLHRGSRRAARLGPPPGGSGRSARLPPESPSPLSPPSRPGLARGTGKPWMAAAQPPRATRDSGNQGWPRLALLAVAAAETQLGRLPIMQGWLNLPTLCHFLLLGAFTAFHKALGDPASYRGPHYLLPPIHEVIHSRRGATTTLPCILGTLPPSYKVRWSKVEPGELRETSILITNGLHARSYGALEGRARMRRGHRLDASLVIAGVRLEDEGRYRCELINGIEDESVALTLRLEGVVFPYQPSRGRYQFNYYEAKQACEEQDGRLATYAQLYQAWTEGLDWCNAGWLLEGSVHYPVLTARAPCGGHGRPGIRSYGPRDRKRDRYDAFCFTSTQAGEGRGGASARRRGRGLEDGAGRARGAEGGVWGRVWPRGRGERAAPGRGLADGRGESETPGAGDPHLLGCLFEARPPPHSAHSLQPASRNPIRTPAHSSHPARPALRSLALDGSLNPRCTPHVLLAASHVFFVPGRLTLSEAQAACRRRGAVVAKVGHLYAAWKFSGLDQCDGGWLADGSVRFPITTPRPRCGGLPDPGVRSFGFPQPQQANYGTYCYSE</sequence>
<proteinExistence type="inferred from homology"/>